<name>A0ABS9ZWK4_9SPHI</name>
<dbReference type="InterPro" id="IPR001707">
    <property type="entry name" value="Cmp_AcTrfase"/>
</dbReference>
<proteinExistence type="predicted"/>
<dbReference type="SMART" id="SM01059">
    <property type="entry name" value="CAT"/>
    <property type="match status" value="1"/>
</dbReference>
<sequence length="207" mass="23848">MKTPVNIEQWIRKEHFRFFSQFEEPFFGVTVTIDCTAAYQKAKAAGRSFFLYYLYRALKAANEIENFRYRIIDQEVYLFDQVNASPTIARPNGTFGFAYMDYNTDEELFYRMAKEETEQVKAATGLLPSASGENVIHCSALPWLDFTSLSHARSFSFPDSCPKISFGKMTINDEIRTMPISVHVHHGLADGYHVGIFVERFQELMNS</sequence>
<organism evidence="1 2">
    <name type="scientific">Pedobacter montanisoli</name>
    <dbReference type="NCBI Taxonomy" id="2923277"/>
    <lineage>
        <taxon>Bacteria</taxon>
        <taxon>Pseudomonadati</taxon>
        <taxon>Bacteroidota</taxon>
        <taxon>Sphingobacteriia</taxon>
        <taxon>Sphingobacteriales</taxon>
        <taxon>Sphingobacteriaceae</taxon>
        <taxon>Pedobacter</taxon>
    </lineage>
</organism>
<keyword evidence="2" id="KW-1185">Reference proteome</keyword>
<gene>
    <name evidence="1" type="ORF">MMF97_08245</name>
</gene>
<dbReference type="Gene3D" id="3.30.559.10">
    <property type="entry name" value="Chloramphenicol acetyltransferase-like domain"/>
    <property type="match status" value="1"/>
</dbReference>
<evidence type="ECO:0000313" key="1">
    <source>
        <dbReference type="EMBL" id="MCJ0742698.1"/>
    </source>
</evidence>
<dbReference type="PIRSF" id="PIRSF000440">
    <property type="entry name" value="CAT"/>
    <property type="match status" value="1"/>
</dbReference>
<reference evidence="1" key="1">
    <citation type="submission" date="2022-03" db="EMBL/GenBank/DDBJ databases">
        <authorList>
            <person name="Woo C.Y."/>
        </authorList>
    </citation>
    <scope>NUCLEOTIDE SEQUENCE</scope>
    <source>
        <strain evidence="1">CYS-01</strain>
    </source>
</reference>
<dbReference type="SUPFAM" id="SSF52777">
    <property type="entry name" value="CoA-dependent acyltransferases"/>
    <property type="match status" value="1"/>
</dbReference>
<dbReference type="PANTHER" id="PTHR38474">
    <property type="entry name" value="SLR0299 PROTEIN"/>
    <property type="match status" value="1"/>
</dbReference>
<dbReference type="PANTHER" id="PTHR38474:SF1">
    <property type="entry name" value="SLR0299 PROTEIN"/>
    <property type="match status" value="1"/>
</dbReference>
<evidence type="ECO:0000313" key="2">
    <source>
        <dbReference type="Proteomes" id="UP001165460"/>
    </source>
</evidence>
<accession>A0ABS9ZWK4</accession>
<dbReference type="InterPro" id="IPR023213">
    <property type="entry name" value="CAT-like_dom_sf"/>
</dbReference>
<dbReference type="RefSeq" id="WP_243361399.1">
    <property type="nucleotide sequence ID" value="NZ_JALGBH010000002.1"/>
</dbReference>
<dbReference type="Proteomes" id="UP001165460">
    <property type="component" value="Unassembled WGS sequence"/>
</dbReference>
<comment type="caution">
    <text evidence="1">The sequence shown here is derived from an EMBL/GenBank/DDBJ whole genome shotgun (WGS) entry which is preliminary data.</text>
</comment>
<protein>
    <submittedName>
        <fullName evidence="1">Chloramphenicol acetyltransferase</fullName>
    </submittedName>
</protein>
<dbReference type="Pfam" id="PF00302">
    <property type="entry name" value="CAT"/>
    <property type="match status" value="1"/>
</dbReference>
<dbReference type="EMBL" id="JALGBH010000002">
    <property type="protein sequence ID" value="MCJ0742698.1"/>
    <property type="molecule type" value="Genomic_DNA"/>
</dbReference>